<evidence type="ECO:0000313" key="5">
    <source>
        <dbReference type="EMBL" id="KAJ7948643.1"/>
    </source>
</evidence>
<organism evidence="5 6">
    <name type="scientific">Quillaja saponaria</name>
    <name type="common">Soap bark tree</name>
    <dbReference type="NCBI Taxonomy" id="32244"/>
    <lineage>
        <taxon>Eukaryota</taxon>
        <taxon>Viridiplantae</taxon>
        <taxon>Streptophyta</taxon>
        <taxon>Embryophyta</taxon>
        <taxon>Tracheophyta</taxon>
        <taxon>Spermatophyta</taxon>
        <taxon>Magnoliopsida</taxon>
        <taxon>eudicotyledons</taxon>
        <taxon>Gunneridae</taxon>
        <taxon>Pentapetalae</taxon>
        <taxon>rosids</taxon>
        <taxon>fabids</taxon>
        <taxon>Fabales</taxon>
        <taxon>Quillajaceae</taxon>
        <taxon>Quillaja</taxon>
    </lineage>
</organism>
<sequence>MASSFFSAILNKSHNLAKNSLLAISYCTVRQPSSRRNLFSRISPLGDPSVSVIPVLDKWVEEGNKVKELELQRIIRGLRGHRRFTHALEVSKWMSSMGIYAFSPSDRAVQLDLIGKVHGLEFAESYFQDLSDQDKTEKTYGALLNCYVREGLIDKSLSHLQKMKDMGFSSPLNYNNIMCLYTHSNQHEKVPDVLSQMKVDGVSPDIFSYRICISSYGARSDLDAMEKLLLEIERQPHISTDWMTYSMVANFFIKAGIKEKALIYLSKCEHKVHKDALGYNHLISHYGSLGNKKMMMRLWALHKDHCKRLANRDYITILGSLVKLGELEEAEKLLEEWESSCYCYDFRVPNILLIGYSQKGLIGKADTLLRDIVKKGKTPTPNSWSILATGYVDKQDMEKAFDCLKEALVVRANNRNWRPKPRVILSVLGWLGDNRDIVEIEDFVNSLKPVMSFDRDMNDALIKVYTRNGKEVDGILEKMDPYKIVEDEETEKILSSR</sequence>
<dbReference type="PANTHER" id="PTHR45717">
    <property type="entry name" value="OS12G0527900 PROTEIN"/>
    <property type="match status" value="1"/>
</dbReference>
<accession>A0AAD7PAP5</accession>
<gene>
    <name evidence="5" type="ORF">O6P43_029093</name>
</gene>
<dbReference type="PANTHER" id="PTHR45717:SF7">
    <property type="entry name" value="PENTACOTRIPEPTIDE-REPEAT REGION OF PRORP DOMAIN-CONTAINING PROTEIN"/>
    <property type="match status" value="1"/>
</dbReference>
<dbReference type="PROSITE" id="PS50005">
    <property type="entry name" value="TPR"/>
    <property type="match status" value="1"/>
</dbReference>
<dbReference type="SUPFAM" id="SSF48452">
    <property type="entry name" value="TPR-like"/>
    <property type="match status" value="2"/>
</dbReference>
<name>A0AAD7PAP5_QUISA</name>
<evidence type="ECO:0000256" key="3">
    <source>
        <dbReference type="PROSITE-ProRule" id="PRU00339"/>
    </source>
</evidence>
<dbReference type="InterPro" id="IPR019734">
    <property type="entry name" value="TPR_rpt"/>
</dbReference>
<keyword evidence="3" id="KW-0802">TPR repeat</keyword>
<evidence type="ECO:0000256" key="4">
    <source>
        <dbReference type="PROSITE-ProRule" id="PRU00708"/>
    </source>
</evidence>
<proteinExistence type="inferred from homology"/>
<dbReference type="GO" id="GO:0003729">
    <property type="term" value="F:mRNA binding"/>
    <property type="evidence" value="ECO:0007669"/>
    <property type="project" value="UniProtKB-ARBA"/>
</dbReference>
<keyword evidence="6" id="KW-1185">Reference proteome</keyword>
<keyword evidence="2" id="KW-0677">Repeat</keyword>
<evidence type="ECO:0000256" key="2">
    <source>
        <dbReference type="ARBA" id="ARBA00022737"/>
    </source>
</evidence>
<dbReference type="InterPro" id="IPR011990">
    <property type="entry name" value="TPR-like_helical_dom_sf"/>
</dbReference>
<comment type="similarity">
    <text evidence="1">Belongs to the PPR family. P subfamily.</text>
</comment>
<dbReference type="KEGG" id="qsa:O6P43_029093"/>
<dbReference type="Gene3D" id="1.25.40.10">
    <property type="entry name" value="Tetratricopeptide repeat domain"/>
    <property type="match status" value="2"/>
</dbReference>
<dbReference type="AlphaFoldDB" id="A0AAD7PAP5"/>
<dbReference type="Pfam" id="PF13041">
    <property type="entry name" value="PPR_2"/>
    <property type="match status" value="1"/>
</dbReference>
<dbReference type="GO" id="GO:0005739">
    <property type="term" value="C:mitochondrion"/>
    <property type="evidence" value="ECO:0007669"/>
    <property type="project" value="TreeGrafter"/>
</dbReference>
<dbReference type="Proteomes" id="UP001163823">
    <property type="component" value="Chromosome 12"/>
</dbReference>
<evidence type="ECO:0000313" key="6">
    <source>
        <dbReference type="Proteomes" id="UP001163823"/>
    </source>
</evidence>
<dbReference type="PROSITE" id="PS51375">
    <property type="entry name" value="PPR"/>
    <property type="match status" value="1"/>
</dbReference>
<protein>
    <submittedName>
        <fullName evidence="5">Pentatricopeptide repeat-containing protein</fullName>
    </submittedName>
</protein>
<feature type="repeat" description="PPR" evidence="4">
    <location>
        <begin position="136"/>
        <end position="170"/>
    </location>
</feature>
<reference evidence="5" key="1">
    <citation type="journal article" date="2023" name="Science">
        <title>Elucidation of the pathway for biosynthesis of saponin adjuvants from the soapbark tree.</title>
        <authorList>
            <person name="Reed J."/>
            <person name="Orme A."/>
            <person name="El-Demerdash A."/>
            <person name="Owen C."/>
            <person name="Martin L.B.B."/>
            <person name="Misra R.C."/>
            <person name="Kikuchi S."/>
            <person name="Rejzek M."/>
            <person name="Martin A.C."/>
            <person name="Harkess A."/>
            <person name="Leebens-Mack J."/>
            <person name="Louveau T."/>
            <person name="Stephenson M.J."/>
            <person name="Osbourn A."/>
        </authorList>
    </citation>
    <scope>NUCLEOTIDE SEQUENCE</scope>
    <source>
        <strain evidence="5">S10</strain>
    </source>
</reference>
<dbReference type="Pfam" id="PF01535">
    <property type="entry name" value="PPR"/>
    <property type="match status" value="4"/>
</dbReference>
<dbReference type="NCBIfam" id="TIGR00756">
    <property type="entry name" value="PPR"/>
    <property type="match status" value="2"/>
</dbReference>
<feature type="repeat" description="TPR" evidence="3">
    <location>
        <begin position="381"/>
        <end position="414"/>
    </location>
</feature>
<dbReference type="EMBL" id="JARAOO010000012">
    <property type="protein sequence ID" value="KAJ7948643.1"/>
    <property type="molecule type" value="Genomic_DNA"/>
</dbReference>
<comment type="caution">
    <text evidence="5">The sequence shown here is derived from an EMBL/GenBank/DDBJ whole genome shotgun (WGS) entry which is preliminary data.</text>
</comment>
<evidence type="ECO:0000256" key="1">
    <source>
        <dbReference type="ARBA" id="ARBA00007626"/>
    </source>
</evidence>
<dbReference type="InterPro" id="IPR002885">
    <property type="entry name" value="PPR_rpt"/>
</dbReference>